<accession>A0A409XHV2</accession>
<proteinExistence type="predicted"/>
<evidence type="ECO:0000313" key="2">
    <source>
        <dbReference type="Proteomes" id="UP000283269"/>
    </source>
</evidence>
<dbReference type="InParanoid" id="A0A409XHV2"/>
<gene>
    <name evidence="1" type="ORF">CVT25_007730</name>
</gene>
<protein>
    <submittedName>
        <fullName evidence="1">Uncharacterized protein</fullName>
    </submittedName>
</protein>
<keyword evidence="2" id="KW-1185">Reference proteome</keyword>
<comment type="caution">
    <text evidence="1">The sequence shown here is derived from an EMBL/GenBank/DDBJ whole genome shotgun (WGS) entry which is preliminary data.</text>
</comment>
<dbReference type="AlphaFoldDB" id="A0A409XHV2"/>
<name>A0A409XHV2_PSICY</name>
<dbReference type="Proteomes" id="UP000283269">
    <property type="component" value="Unassembled WGS sequence"/>
</dbReference>
<organism evidence="1 2">
    <name type="scientific">Psilocybe cyanescens</name>
    <dbReference type="NCBI Taxonomy" id="93625"/>
    <lineage>
        <taxon>Eukaryota</taxon>
        <taxon>Fungi</taxon>
        <taxon>Dikarya</taxon>
        <taxon>Basidiomycota</taxon>
        <taxon>Agaricomycotina</taxon>
        <taxon>Agaricomycetes</taxon>
        <taxon>Agaricomycetidae</taxon>
        <taxon>Agaricales</taxon>
        <taxon>Agaricineae</taxon>
        <taxon>Strophariaceae</taxon>
        <taxon>Psilocybe</taxon>
    </lineage>
</organism>
<reference evidence="1 2" key="1">
    <citation type="journal article" date="2018" name="Evol. Lett.">
        <title>Horizontal gene cluster transfer increased hallucinogenic mushroom diversity.</title>
        <authorList>
            <person name="Reynolds H.T."/>
            <person name="Vijayakumar V."/>
            <person name="Gluck-Thaler E."/>
            <person name="Korotkin H.B."/>
            <person name="Matheny P.B."/>
            <person name="Slot J.C."/>
        </authorList>
    </citation>
    <scope>NUCLEOTIDE SEQUENCE [LARGE SCALE GENOMIC DNA]</scope>
    <source>
        <strain evidence="1 2">2631</strain>
    </source>
</reference>
<dbReference type="EMBL" id="NHYD01001647">
    <property type="protein sequence ID" value="PPQ90329.1"/>
    <property type="molecule type" value="Genomic_DNA"/>
</dbReference>
<sequence>MAIQDAKADSPGEVKGFAYGITSDAPHTYRSTCNVKRHKSTPNKRNGTLERYHYFEQAAVCSDGDHEKGQRA</sequence>
<evidence type="ECO:0000313" key="1">
    <source>
        <dbReference type="EMBL" id="PPQ90329.1"/>
    </source>
</evidence>